<comment type="similarity">
    <text evidence="1 6 7">Belongs to the peptidase S8 family.</text>
</comment>
<dbReference type="Gene3D" id="3.30.70.80">
    <property type="entry name" value="Peptidase S8 propeptide/proteinase inhibitor I9"/>
    <property type="match status" value="1"/>
</dbReference>
<feature type="domain" description="Peptidase S8/S53" evidence="9">
    <location>
        <begin position="175"/>
        <end position="402"/>
    </location>
</feature>
<dbReference type="InterPro" id="IPR023827">
    <property type="entry name" value="Peptidase_S8_Asp-AS"/>
</dbReference>
<evidence type="ECO:0000256" key="3">
    <source>
        <dbReference type="ARBA" id="ARBA00022801"/>
    </source>
</evidence>
<evidence type="ECO:0000256" key="7">
    <source>
        <dbReference type="RuleBase" id="RU003355"/>
    </source>
</evidence>
<dbReference type="PANTHER" id="PTHR43806:SF11">
    <property type="entry name" value="CEREVISIN-RELATED"/>
    <property type="match status" value="1"/>
</dbReference>
<dbReference type="PRINTS" id="PR00723">
    <property type="entry name" value="SUBTILISIN"/>
</dbReference>
<accession>A0A3R7G017</accession>
<evidence type="ECO:0000256" key="1">
    <source>
        <dbReference type="ARBA" id="ARBA00011073"/>
    </source>
</evidence>
<dbReference type="InterPro" id="IPR000209">
    <property type="entry name" value="Peptidase_S8/S53_dom"/>
</dbReference>
<dbReference type="PROSITE" id="PS00136">
    <property type="entry name" value="SUBTILASE_ASP"/>
    <property type="match status" value="1"/>
</dbReference>
<dbReference type="AlphaFoldDB" id="A0A3R7G017"/>
<dbReference type="InterPro" id="IPR034193">
    <property type="entry name" value="PCSK9_ProteinaseK-like"/>
</dbReference>
<feature type="active site" description="Charge relay system" evidence="5 6">
    <location>
        <position position="369"/>
    </location>
</feature>
<feature type="active site" description="Charge relay system" evidence="5 6">
    <location>
        <position position="184"/>
    </location>
</feature>
<protein>
    <submittedName>
        <fullName evidence="11">S8 family peptidase</fullName>
    </submittedName>
</protein>
<name>A0A3R7G017_9ACTN</name>
<dbReference type="OrthoDB" id="9798386at2"/>
<dbReference type="InterPro" id="IPR037045">
    <property type="entry name" value="S8pro/Inhibitor_I9_sf"/>
</dbReference>
<feature type="region of interest" description="Disordered" evidence="8">
    <location>
        <begin position="1"/>
        <end position="28"/>
    </location>
</feature>
<comment type="caution">
    <text evidence="11">The sequence shown here is derived from an EMBL/GenBank/DDBJ whole genome shotgun (WGS) entry which is preliminary data.</text>
</comment>
<evidence type="ECO:0000313" key="12">
    <source>
        <dbReference type="Proteomes" id="UP000028058"/>
    </source>
</evidence>
<organism evidence="11 12">
    <name type="scientific">Streptomyces xinghaiensis</name>
    <dbReference type="NCBI Taxonomy" id="1038928"/>
    <lineage>
        <taxon>Bacteria</taxon>
        <taxon>Bacillati</taxon>
        <taxon>Actinomycetota</taxon>
        <taxon>Actinomycetes</taxon>
        <taxon>Kitasatosporales</taxon>
        <taxon>Streptomycetaceae</taxon>
        <taxon>Streptomyces</taxon>
    </lineage>
</organism>
<dbReference type="InterPro" id="IPR015500">
    <property type="entry name" value="Peptidase_S8_subtilisin-rel"/>
</dbReference>
<dbReference type="InterPro" id="IPR050131">
    <property type="entry name" value="Peptidase_S8_subtilisin-like"/>
</dbReference>
<dbReference type="InterPro" id="IPR010259">
    <property type="entry name" value="S8pro/Inhibitor_I9"/>
</dbReference>
<gene>
    <name evidence="11" type="ORF">SFRA_005875</name>
</gene>
<keyword evidence="4 6" id="KW-0720">Serine protease</keyword>
<dbReference type="RefSeq" id="WP_078648908.1">
    <property type="nucleotide sequence ID" value="NZ_CP134822.1"/>
</dbReference>
<dbReference type="PANTHER" id="PTHR43806">
    <property type="entry name" value="PEPTIDASE S8"/>
    <property type="match status" value="1"/>
</dbReference>
<dbReference type="Pfam" id="PF00082">
    <property type="entry name" value="Peptidase_S8"/>
    <property type="match status" value="1"/>
</dbReference>
<feature type="domain" description="Inhibitor I9" evidence="10">
    <location>
        <begin position="74"/>
        <end position="142"/>
    </location>
</feature>
<evidence type="ECO:0000256" key="4">
    <source>
        <dbReference type="ARBA" id="ARBA00022825"/>
    </source>
</evidence>
<dbReference type="Pfam" id="PF05922">
    <property type="entry name" value="Inhibitor_I9"/>
    <property type="match status" value="1"/>
</dbReference>
<dbReference type="FunFam" id="3.40.50.200:FF:000014">
    <property type="entry name" value="Proteinase K"/>
    <property type="match status" value="1"/>
</dbReference>
<dbReference type="GO" id="GO:0005615">
    <property type="term" value="C:extracellular space"/>
    <property type="evidence" value="ECO:0007669"/>
    <property type="project" value="TreeGrafter"/>
</dbReference>
<dbReference type="SUPFAM" id="SSF54897">
    <property type="entry name" value="Protease propeptides/inhibitors"/>
    <property type="match status" value="1"/>
</dbReference>
<dbReference type="GO" id="GO:0006508">
    <property type="term" value="P:proteolysis"/>
    <property type="evidence" value="ECO:0007669"/>
    <property type="project" value="UniProtKB-KW"/>
</dbReference>
<dbReference type="GO" id="GO:0004252">
    <property type="term" value="F:serine-type endopeptidase activity"/>
    <property type="evidence" value="ECO:0007669"/>
    <property type="project" value="UniProtKB-UniRule"/>
</dbReference>
<keyword evidence="3 6" id="KW-0378">Hydrolase</keyword>
<evidence type="ECO:0000256" key="6">
    <source>
        <dbReference type="PROSITE-ProRule" id="PRU01240"/>
    </source>
</evidence>
<dbReference type="SUPFAM" id="SSF52743">
    <property type="entry name" value="Subtilisin-like"/>
    <property type="match status" value="1"/>
</dbReference>
<keyword evidence="12" id="KW-1185">Reference proteome</keyword>
<dbReference type="InterPro" id="IPR036852">
    <property type="entry name" value="Peptidase_S8/S53_dom_sf"/>
</dbReference>
<dbReference type="Gene3D" id="3.40.50.200">
    <property type="entry name" value="Peptidase S8/S53 domain"/>
    <property type="match status" value="1"/>
</dbReference>
<keyword evidence="2 6" id="KW-0645">Protease</keyword>
<reference evidence="11 12" key="1">
    <citation type="journal article" date="2014" name="Genome Announc.">
        <title>Draft Genome Sequence of Streptomyces fradiae ATCC 19609, a Strain Highly Sensitive to Antibiotics.</title>
        <authorList>
            <person name="Bekker O.B."/>
            <person name="Klimina K.M."/>
            <person name="Vatlin A.A."/>
            <person name="Zakharevich N.V."/>
            <person name="Kasianov A.S."/>
            <person name="Danilenko V.N."/>
        </authorList>
    </citation>
    <scope>NUCLEOTIDE SEQUENCE [LARGE SCALE GENOMIC DNA]</scope>
    <source>
        <strain evidence="11 12">ATCC 19609</strain>
    </source>
</reference>
<sequence>MAHISDRPSADGSQTDVPTPHTRRPVRGRRVTTAIAAVTFLLSPLAFSAHAADAAAPTGRILGAGAPDAVSGSYIVSLKPGRGLTARSDAGRELARKYGATIRHTYGSALNGYSVRLSEAQAKRLAADPAVASVSQDARVRIAAAQPNPPSWGLDRIDQSDLPLDDSYTPPAGGGSGVTAYVIDTGVSTGHQDFGGRASSGWDFVDGDADAQDGHGHGTHVAGTIAGTAHGVAKQADVVGVRVLDDEGSGTIAQVIAGIDWVAKNAEKPAVANMSLGGILNAQLDDAVRGAIASGVTFTVAAGNNGLPALLFSPARVSEAITVGATDRTDARASFSNWGPGVDVFAPGVDITSAWHTSGSATNTISGTSMAAPHAAGAAALHLDDHPADAPAAVEKALTDGAAQGRISGAGLGSPNRLLQVGD</sequence>
<evidence type="ECO:0000256" key="8">
    <source>
        <dbReference type="SAM" id="MobiDB-lite"/>
    </source>
</evidence>
<dbReference type="CDD" id="cd04077">
    <property type="entry name" value="Peptidases_S8_PCSK9_ProteinaseK_like"/>
    <property type="match status" value="1"/>
</dbReference>
<evidence type="ECO:0000259" key="9">
    <source>
        <dbReference type="Pfam" id="PF00082"/>
    </source>
</evidence>
<dbReference type="PROSITE" id="PS00137">
    <property type="entry name" value="SUBTILASE_HIS"/>
    <property type="match status" value="1"/>
</dbReference>
<evidence type="ECO:0000256" key="2">
    <source>
        <dbReference type="ARBA" id="ARBA00022670"/>
    </source>
</evidence>
<dbReference type="EMBL" id="JNAD02000002">
    <property type="protein sequence ID" value="RKM98052.1"/>
    <property type="molecule type" value="Genomic_DNA"/>
</dbReference>
<dbReference type="InterPro" id="IPR022398">
    <property type="entry name" value="Peptidase_S8_His-AS"/>
</dbReference>
<feature type="active site" description="Charge relay system" evidence="5 6">
    <location>
        <position position="217"/>
    </location>
</feature>
<proteinExistence type="inferred from homology"/>
<evidence type="ECO:0000313" key="11">
    <source>
        <dbReference type="EMBL" id="RKM98052.1"/>
    </source>
</evidence>
<dbReference type="PROSITE" id="PS51892">
    <property type="entry name" value="SUBTILASE"/>
    <property type="match status" value="1"/>
</dbReference>
<dbReference type="PROSITE" id="PS00138">
    <property type="entry name" value="SUBTILASE_SER"/>
    <property type="match status" value="1"/>
</dbReference>
<evidence type="ECO:0000256" key="5">
    <source>
        <dbReference type="PIRSR" id="PIRSR615500-1"/>
    </source>
</evidence>
<dbReference type="InterPro" id="IPR023828">
    <property type="entry name" value="Peptidase_S8_Ser-AS"/>
</dbReference>
<dbReference type="Proteomes" id="UP000028058">
    <property type="component" value="Unassembled WGS sequence"/>
</dbReference>
<evidence type="ECO:0000259" key="10">
    <source>
        <dbReference type="Pfam" id="PF05922"/>
    </source>
</evidence>